<sequence length="567" mass="66353">MALDCAYPEQASSLWIFIQKCCFDIHLQKNINTQFEGKTVFPLFLYFDDYETNNPLGSHKGISKCGAVYLCIPCLPPKLISKINNIFLFVLFNSLDRKVFSNSITFSKVIDELRYLENNGIIICHNNEKKCIYFKLSLILGDNLGLHSILGFVESFNTMRFCRFCLIDKNNIQNVFYEDNALLRTETSYYTDLSKNEKETGISESCIFHGISNYHVTKNLVVCVMHDVLEGVCQYDLGLILHQFIKIDKYFSLTELNNRLKGFNYGPNKNKPPEMLTSHIKNKHLCMTASEMLCFVRHINLIINHLIPTKNEYWNLLLQLRELVEILISSKFHVHAEHILREKIGEYLESLFTLFPGCLKPKHHLLIHYPRILLISGLFWNISSMRFESKHHERKITSRASINRINVCHTIAIKNQLRLNYTFLTKNSLSSWTFNPQSIKISLKTLPDVWSYRHLLPLDLQICDNTSVVDSINFEGKDIYTGCLMMIPSEDGPLFYKVELSIITNNSFVILTKFLLDVYLDERLQLYEIITENYSWKMFYFEELYDIVITYSIRVTDGKEYIIKNWY</sequence>
<gene>
    <name evidence="1" type="ORF">ALC62_08504</name>
</gene>
<evidence type="ECO:0000313" key="1">
    <source>
        <dbReference type="EMBL" id="KYN00712.1"/>
    </source>
</evidence>
<dbReference type="PANTHER" id="PTHR31912">
    <property type="entry name" value="IP13529P"/>
    <property type="match status" value="1"/>
</dbReference>
<accession>A0A151IGX2</accession>
<protein>
    <submittedName>
        <fullName evidence="1">Uncharacterized protein</fullName>
    </submittedName>
</protein>
<dbReference type="EMBL" id="KQ977653">
    <property type="protein sequence ID" value="KYN00712.1"/>
    <property type="molecule type" value="Genomic_DNA"/>
</dbReference>
<organism evidence="1 2">
    <name type="scientific">Cyphomyrmex costatus</name>
    <dbReference type="NCBI Taxonomy" id="456900"/>
    <lineage>
        <taxon>Eukaryota</taxon>
        <taxon>Metazoa</taxon>
        <taxon>Ecdysozoa</taxon>
        <taxon>Arthropoda</taxon>
        <taxon>Hexapoda</taxon>
        <taxon>Insecta</taxon>
        <taxon>Pterygota</taxon>
        <taxon>Neoptera</taxon>
        <taxon>Endopterygota</taxon>
        <taxon>Hymenoptera</taxon>
        <taxon>Apocrita</taxon>
        <taxon>Aculeata</taxon>
        <taxon>Formicoidea</taxon>
        <taxon>Formicidae</taxon>
        <taxon>Myrmicinae</taxon>
        <taxon>Cyphomyrmex</taxon>
    </lineage>
</organism>
<dbReference type="PANTHER" id="PTHR31912:SF34">
    <property type="entry name" value="NOTOCHORD-RELATED PROTEIN"/>
    <property type="match status" value="1"/>
</dbReference>
<reference evidence="1 2" key="1">
    <citation type="submission" date="2016-03" db="EMBL/GenBank/DDBJ databases">
        <title>Cyphomyrmex costatus WGS genome.</title>
        <authorList>
            <person name="Nygaard S."/>
            <person name="Hu H."/>
            <person name="Boomsma J."/>
            <person name="Zhang G."/>
        </authorList>
    </citation>
    <scope>NUCLEOTIDE SEQUENCE [LARGE SCALE GENOMIC DNA]</scope>
    <source>
        <strain evidence="1">MS0001</strain>
        <tissue evidence="1">Whole body</tissue>
    </source>
</reference>
<name>A0A151IGX2_9HYME</name>
<evidence type="ECO:0000313" key="2">
    <source>
        <dbReference type="Proteomes" id="UP000078542"/>
    </source>
</evidence>
<proteinExistence type="predicted"/>
<keyword evidence="2" id="KW-1185">Reference proteome</keyword>
<dbReference type="Proteomes" id="UP000078542">
    <property type="component" value="Unassembled WGS sequence"/>
</dbReference>
<dbReference type="AlphaFoldDB" id="A0A151IGX2"/>